<organism evidence="2 3">
    <name type="scientific">Holothuria leucospilota</name>
    <name type="common">Black long sea cucumber</name>
    <name type="synonym">Mertensiothuria leucospilota</name>
    <dbReference type="NCBI Taxonomy" id="206669"/>
    <lineage>
        <taxon>Eukaryota</taxon>
        <taxon>Metazoa</taxon>
        <taxon>Echinodermata</taxon>
        <taxon>Eleutherozoa</taxon>
        <taxon>Echinozoa</taxon>
        <taxon>Holothuroidea</taxon>
        <taxon>Aspidochirotacea</taxon>
        <taxon>Aspidochirotida</taxon>
        <taxon>Holothuriidae</taxon>
        <taxon>Holothuria</taxon>
    </lineage>
</organism>
<feature type="region of interest" description="Disordered" evidence="1">
    <location>
        <begin position="159"/>
        <end position="195"/>
    </location>
</feature>
<evidence type="ECO:0000313" key="2">
    <source>
        <dbReference type="EMBL" id="KAJ8017387.1"/>
    </source>
</evidence>
<dbReference type="AlphaFoldDB" id="A0A9Q1BAG8"/>
<sequence length="435" mass="46157">MASSKSTVPTQSTLVSFFNKIPVTLSSFVSSQTFQIPKSTAPVTTTSASSPFAGFSFQTTPSKKDTPSLFGSNTSSTLLASTEHTVTTQSPPPSLSLASHLTSTIPTVTTQSRFAGFSFNKTPDTSSSFASSQTFQISKSTVSVTTTSTSPLFAGLSFQTTPSKKDPPSLFGSNTSATQLASTKPTVTTQSPPPSQFLDFHVASSKSMETTQSRFAGFSFNKTPGTSASFAPSQTFQIPQSPAAVTTTSTSSCFASGFSFRNTPSKKGTPNLFGLNTSSQPSKDGSAALQYPHLKAPLIGDTNKEEEGNVESLRSGFLSPSQSCETSQRKPGESLMGVTSSAPQKKEDKSNTTPLKGKDDNSDNDDVIFMGEVKATPEQVAKAEKLMLPPNFYLYEQCPPCPGCRGCDEEDNNKPVVVEHKLSTLCPEKPKGEWQ</sequence>
<reference evidence="2" key="1">
    <citation type="submission" date="2021-10" db="EMBL/GenBank/DDBJ databases">
        <title>Tropical sea cucumber genome reveals ecological adaptation and Cuvierian tubules defense mechanism.</title>
        <authorList>
            <person name="Chen T."/>
        </authorList>
    </citation>
    <scope>NUCLEOTIDE SEQUENCE</scope>
    <source>
        <strain evidence="2">Nanhai2018</strain>
        <tissue evidence="2">Muscle</tissue>
    </source>
</reference>
<comment type="caution">
    <text evidence="2">The sequence shown here is derived from an EMBL/GenBank/DDBJ whole genome shotgun (WGS) entry which is preliminary data.</text>
</comment>
<feature type="compositionally biased region" description="Polar residues" evidence="1">
    <location>
        <begin position="171"/>
        <end position="181"/>
    </location>
</feature>
<keyword evidence="3" id="KW-1185">Reference proteome</keyword>
<dbReference type="Proteomes" id="UP001152320">
    <property type="component" value="Unassembled WGS sequence"/>
</dbReference>
<protein>
    <submittedName>
        <fullName evidence="2">Uncharacterized protein</fullName>
    </submittedName>
</protein>
<dbReference type="EMBL" id="JAIZAY010002218">
    <property type="protein sequence ID" value="KAJ8017387.1"/>
    <property type="molecule type" value="Genomic_DNA"/>
</dbReference>
<evidence type="ECO:0000256" key="1">
    <source>
        <dbReference type="SAM" id="MobiDB-lite"/>
    </source>
</evidence>
<feature type="region of interest" description="Disordered" evidence="1">
    <location>
        <begin position="265"/>
        <end position="366"/>
    </location>
</feature>
<proteinExistence type="predicted"/>
<evidence type="ECO:0000313" key="3">
    <source>
        <dbReference type="Proteomes" id="UP001152320"/>
    </source>
</evidence>
<name>A0A9Q1BAG8_HOLLE</name>
<feature type="compositionally biased region" description="Polar residues" evidence="1">
    <location>
        <begin position="265"/>
        <end position="283"/>
    </location>
</feature>
<feature type="compositionally biased region" description="Basic and acidic residues" evidence="1">
    <location>
        <begin position="344"/>
        <end position="361"/>
    </location>
</feature>
<accession>A0A9Q1BAG8</accession>
<gene>
    <name evidence="2" type="ORF">HOLleu_45249</name>
</gene>